<evidence type="ECO:0000256" key="3">
    <source>
        <dbReference type="ARBA" id="ARBA00022553"/>
    </source>
</evidence>
<dbReference type="AlphaFoldDB" id="A0A0Q1BH97"/>
<evidence type="ECO:0000313" key="10">
    <source>
        <dbReference type="EMBL" id="KQB40022.1"/>
    </source>
</evidence>
<evidence type="ECO:0000256" key="5">
    <source>
        <dbReference type="ARBA" id="ARBA00022741"/>
    </source>
</evidence>
<dbReference type="PATRIC" id="fig|362413.3.peg.685"/>
<dbReference type="PANTHER" id="PTHR41523">
    <property type="entry name" value="TWO-COMPONENT SYSTEM SENSOR PROTEIN"/>
    <property type="match status" value="1"/>
</dbReference>
<sequence length="337" mass="39141">MMYKKYCLKKIHIHFWFVISLLITNQSGCTQSRKIEFSAIKSQVSCGISHSEKALLTIISHFENTNETSFRKKNNFKTPIRYDFVVIPGLVFIILGLFFRSKKVQQNNLQILQLKEEEISKRNEALNKLYSEKDWLLKELHHRVKNNLQIVISLLNTQSAYLENKDAILAIQDSQHRMNAMSLIYQKIYESENLEIIDMCWYIPELVHYLKGVFNTDKKISYKLDIECVELDISQAIPLGLILNEAIINAIKYAYPETTQGEVNIRLKKIENENYQLIISDNGVGVPEHFELKNRNSLGMNLMHGLSSQVDGIFNIENKNGLTITINFKTVKKHKQE</sequence>
<evidence type="ECO:0000313" key="11">
    <source>
        <dbReference type="Proteomes" id="UP000050443"/>
    </source>
</evidence>
<keyword evidence="5" id="KW-0547">Nucleotide-binding</keyword>
<dbReference type="Pfam" id="PF07568">
    <property type="entry name" value="HisKA_2"/>
    <property type="match status" value="1"/>
</dbReference>
<dbReference type="InterPro" id="IPR011495">
    <property type="entry name" value="Sig_transdc_His_kin_sub2_dim/P"/>
</dbReference>
<gene>
    <name evidence="10" type="ORF">RC62_706</name>
</gene>
<keyword evidence="8" id="KW-1133">Transmembrane helix</keyword>
<comment type="catalytic activity">
    <reaction evidence="1">
        <text>ATP + protein L-histidine = ADP + protein N-phospho-L-histidine.</text>
        <dbReference type="EC" id="2.7.13.3"/>
    </reaction>
</comment>
<evidence type="ECO:0000259" key="9">
    <source>
        <dbReference type="SMART" id="SM00387"/>
    </source>
</evidence>
<keyword evidence="8" id="KW-0472">Membrane</keyword>
<dbReference type="EC" id="2.7.13.3" evidence="2"/>
<evidence type="ECO:0000256" key="7">
    <source>
        <dbReference type="ARBA" id="ARBA00022840"/>
    </source>
</evidence>
<keyword evidence="4" id="KW-0808">Transferase</keyword>
<evidence type="ECO:0000256" key="6">
    <source>
        <dbReference type="ARBA" id="ARBA00022777"/>
    </source>
</evidence>
<dbReference type="RefSeq" id="WP_082421280.1">
    <property type="nucleotide sequence ID" value="NZ_JRLF01000011.1"/>
</dbReference>
<dbReference type="PANTHER" id="PTHR41523:SF8">
    <property type="entry name" value="ETHYLENE RESPONSE SENSOR PROTEIN"/>
    <property type="match status" value="1"/>
</dbReference>
<dbReference type="Pfam" id="PF13581">
    <property type="entry name" value="HATPase_c_2"/>
    <property type="match status" value="1"/>
</dbReference>
<name>A0A0Q1BH97_9FLAO</name>
<dbReference type="SMART" id="SM00387">
    <property type="entry name" value="HATPase_c"/>
    <property type="match status" value="1"/>
</dbReference>
<evidence type="ECO:0000256" key="2">
    <source>
        <dbReference type="ARBA" id="ARBA00012438"/>
    </source>
</evidence>
<dbReference type="Gene3D" id="3.30.565.10">
    <property type="entry name" value="Histidine kinase-like ATPase, C-terminal domain"/>
    <property type="match status" value="1"/>
</dbReference>
<feature type="transmembrane region" description="Helical" evidence="8">
    <location>
        <begin position="80"/>
        <end position="99"/>
    </location>
</feature>
<dbReference type="GO" id="GO:0005524">
    <property type="term" value="F:ATP binding"/>
    <property type="evidence" value="ECO:0007669"/>
    <property type="project" value="UniProtKB-KW"/>
</dbReference>
<protein>
    <recommendedName>
        <fullName evidence="2">histidine kinase</fullName>
        <ecNumber evidence="2">2.7.13.3</ecNumber>
    </recommendedName>
</protein>
<keyword evidence="8" id="KW-0812">Transmembrane</keyword>
<keyword evidence="6 10" id="KW-0418">Kinase</keyword>
<reference evidence="10 11" key="1">
    <citation type="submission" date="2014-09" db="EMBL/GenBank/DDBJ databases">
        <title>Genome sequence of Flavobacterium aquidurense RC62.</title>
        <authorList>
            <person name="Kim J.F."/>
            <person name="Kwak M.-J."/>
        </authorList>
    </citation>
    <scope>NUCLEOTIDE SEQUENCE [LARGE SCALE GENOMIC DNA]</scope>
    <source>
        <strain evidence="10 11">RC62</strain>
    </source>
</reference>
<dbReference type="OrthoDB" id="9767435at2"/>
<dbReference type="Gene3D" id="3.30.450.20">
    <property type="entry name" value="PAS domain"/>
    <property type="match status" value="1"/>
</dbReference>
<evidence type="ECO:0000256" key="8">
    <source>
        <dbReference type="SAM" id="Phobius"/>
    </source>
</evidence>
<dbReference type="GO" id="GO:0004673">
    <property type="term" value="F:protein histidine kinase activity"/>
    <property type="evidence" value="ECO:0007669"/>
    <property type="project" value="UniProtKB-EC"/>
</dbReference>
<feature type="domain" description="Histidine kinase/HSP90-like ATPase" evidence="9">
    <location>
        <begin position="234"/>
        <end position="332"/>
    </location>
</feature>
<accession>A0A0Q1BH97</accession>
<proteinExistence type="predicted"/>
<dbReference type="InterPro" id="IPR003594">
    <property type="entry name" value="HATPase_dom"/>
</dbReference>
<dbReference type="EMBL" id="JRLF01000011">
    <property type="protein sequence ID" value="KQB40022.1"/>
    <property type="molecule type" value="Genomic_DNA"/>
</dbReference>
<dbReference type="InterPro" id="IPR036890">
    <property type="entry name" value="HATPase_C_sf"/>
</dbReference>
<keyword evidence="7" id="KW-0067">ATP-binding</keyword>
<evidence type="ECO:0000256" key="1">
    <source>
        <dbReference type="ARBA" id="ARBA00000085"/>
    </source>
</evidence>
<keyword evidence="3" id="KW-0597">Phosphoprotein</keyword>
<evidence type="ECO:0000256" key="4">
    <source>
        <dbReference type="ARBA" id="ARBA00022679"/>
    </source>
</evidence>
<comment type="caution">
    <text evidence="10">The sequence shown here is derived from an EMBL/GenBank/DDBJ whole genome shotgun (WGS) entry which is preliminary data.</text>
</comment>
<dbReference type="SUPFAM" id="SSF55874">
    <property type="entry name" value="ATPase domain of HSP90 chaperone/DNA topoisomerase II/histidine kinase"/>
    <property type="match status" value="1"/>
</dbReference>
<dbReference type="STRING" id="362413.RC62_706"/>
<organism evidence="10 11">
    <name type="scientific">Flavobacterium aquidurense</name>
    <dbReference type="NCBI Taxonomy" id="362413"/>
    <lineage>
        <taxon>Bacteria</taxon>
        <taxon>Pseudomonadati</taxon>
        <taxon>Bacteroidota</taxon>
        <taxon>Flavobacteriia</taxon>
        <taxon>Flavobacteriales</taxon>
        <taxon>Flavobacteriaceae</taxon>
        <taxon>Flavobacterium</taxon>
    </lineage>
</organism>
<dbReference type="Proteomes" id="UP000050443">
    <property type="component" value="Unassembled WGS sequence"/>
</dbReference>